<name>A0A4U0XB89_9PEZI</name>
<dbReference type="Pfam" id="PF00651">
    <property type="entry name" value="BTB"/>
    <property type="match status" value="3"/>
</dbReference>
<gene>
    <name evidence="5" type="ORF">B0A49_05794</name>
</gene>
<keyword evidence="2" id="KW-0808">Transferase</keyword>
<keyword evidence="3" id="KW-0418">Kinase</keyword>
<dbReference type="PROSITE" id="PS50097">
    <property type="entry name" value="BTB"/>
    <property type="match status" value="3"/>
</dbReference>
<dbReference type="InterPro" id="IPR000210">
    <property type="entry name" value="BTB/POZ_dom"/>
</dbReference>
<dbReference type="InterPro" id="IPR011333">
    <property type="entry name" value="SKP1/BTB/POZ_sf"/>
</dbReference>
<proteinExistence type="inferred from homology"/>
<dbReference type="InterPro" id="IPR004381">
    <property type="entry name" value="Glycerate_kinase"/>
</dbReference>
<feature type="domain" description="BTB" evidence="4">
    <location>
        <begin position="22"/>
        <end position="90"/>
    </location>
</feature>
<evidence type="ECO:0000256" key="1">
    <source>
        <dbReference type="ARBA" id="ARBA00006284"/>
    </source>
</evidence>
<dbReference type="OrthoDB" id="10262596at2759"/>
<dbReference type="EMBL" id="NAJN01000480">
    <property type="protein sequence ID" value="TKA72728.1"/>
    <property type="molecule type" value="Genomic_DNA"/>
</dbReference>
<dbReference type="PANTHER" id="PTHR21599:SF0">
    <property type="entry name" value="GLYCERATE KINASE"/>
    <property type="match status" value="1"/>
</dbReference>
<feature type="domain" description="BTB" evidence="4">
    <location>
        <begin position="215"/>
        <end position="283"/>
    </location>
</feature>
<dbReference type="Pfam" id="PF02595">
    <property type="entry name" value="Gly_kinase"/>
    <property type="match status" value="1"/>
</dbReference>
<dbReference type="CDD" id="cd18186">
    <property type="entry name" value="BTB_POZ_ZBTB_KLHL-like"/>
    <property type="match status" value="3"/>
</dbReference>
<evidence type="ECO:0000256" key="2">
    <source>
        <dbReference type="ARBA" id="ARBA00022679"/>
    </source>
</evidence>
<feature type="domain" description="BTB" evidence="4">
    <location>
        <begin position="458"/>
        <end position="525"/>
    </location>
</feature>
<protein>
    <recommendedName>
        <fullName evidence="4">BTB domain-containing protein</fullName>
    </recommendedName>
</protein>
<sequence>MADHAESLQAGLKGFIDSEEFTDITIRCSDGQELKAHKIVLCCQSPVLAAACNGHFLEASSGVIDLENDDAETVRAMVHYLYHSDYKHEDHEGSAGTLVLHAHVYAIAGKYDIPALLKLAEDHFRDNVFETWDTNMAAFTHAISVVYSSTRSKCRRLRYIVVIVSKKHLDYLLTNVEFEEVLSTHVEFAVDLLKRFSSPPKNKPLHHFFDSAQYSDLKIRCSDGHEIKVHRVVLSSQSPVFAAACHGPLREALSGVIDLDDDIPYAVHAMLHWFYHFDYNHDSKGRETPTSTHVQAIAPDDKGKLQLDQHIDKKQKVDRQAGNAQVESDVSPLVFHVRTYAIADKYDLPALKDLARSKFAAVAVNVWNSASFTPAIRSIYATTPSTDRGLRDVVTSVAQAHITALLQDRSDFAAVLKEIAEFAADLVALMAKGYQPVERFQFTVRCGNGNCLDSGEYSDFRIITGGSCVYKLHKIVLSSQSSVFAAACNGIYPPQFPLDPETGAMEISSEFHDPKAVFSMVYFLYHFSYSDDYPPRIVHVYNIAQAFDISALEALAIQRFEEAAIDQWDTDGFADAIEELYDTEPNQENGLRNAILRISASHLDALLQQRGSFYRFLKSSGQFGADMVEYLMKSRQPAVRTEFKVDLTNQTFTMKILIAPSGFKESLSPHTAAQCIETGIRRALPTAETHKAPLVDGGEGFVLALVAATGGELRRVVVTGPVRQRVRSHYGFLGGCGPKTAVVEMAASAGLRLVPGDQRNPCLTTTYGVGETIVAAMSAGTERILVGCGDSGTCDGGMGMAQALGARFVDRNGGQLPLAAGGASLAHLAAIGLAGLHPRLRHVAIDVACNWQNLLCGPQGVARVFGQQKGATPAQVEELSAALDNYAAVLEQEVGFDVSHAPGSGASGGLAAGLLMIGATLHPWYQLILPYFHLDCLLAHCDLVFTAEGGLDAQTARGKIPAEVARRAKFRGRPVIALAGTIGENAAVNYEVGIDAFASVMQAPTTLEDAMQDAERLLVEGAESAMRMVMVGAFVSRRAERELESKRCECDLADEFARL</sequence>
<dbReference type="Gene3D" id="3.30.710.10">
    <property type="entry name" value="Potassium Channel Kv1.1, Chain A"/>
    <property type="match status" value="3"/>
</dbReference>
<keyword evidence="6" id="KW-1185">Reference proteome</keyword>
<dbReference type="InterPro" id="IPR036129">
    <property type="entry name" value="Glycerate_kinase_sf"/>
</dbReference>
<accession>A0A4U0XB89</accession>
<dbReference type="InterPro" id="IPR018193">
    <property type="entry name" value="Glyc_kinase_flavodox-like_fold"/>
</dbReference>
<dbReference type="Gene3D" id="3.90.1510.10">
    <property type="entry name" value="Glycerate kinase, domain 2"/>
    <property type="match status" value="1"/>
</dbReference>
<dbReference type="NCBIfam" id="TIGR00045">
    <property type="entry name" value="glycerate kinase"/>
    <property type="match status" value="1"/>
</dbReference>
<dbReference type="Gene3D" id="3.40.50.10350">
    <property type="entry name" value="Glycerate kinase, domain 1"/>
    <property type="match status" value="1"/>
</dbReference>
<evidence type="ECO:0000256" key="3">
    <source>
        <dbReference type="ARBA" id="ARBA00022777"/>
    </source>
</evidence>
<dbReference type="GO" id="GO:0008887">
    <property type="term" value="F:glycerate kinase activity"/>
    <property type="evidence" value="ECO:0007669"/>
    <property type="project" value="InterPro"/>
</dbReference>
<dbReference type="SUPFAM" id="SSF110738">
    <property type="entry name" value="Glycerate kinase I"/>
    <property type="match status" value="1"/>
</dbReference>
<dbReference type="SUPFAM" id="SSF54695">
    <property type="entry name" value="POZ domain"/>
    <property type="match status" value="3"/>
</dbReference>
<evidence type="ECO:0000313" key="5">
    <source>
        <dbReference type="EMBL" id="TKA72728.1"/>
    </source>
</evidence>
<dbReference type="SMART" id="SM00225">
    <property type="entry name" value="BTB"/>
    <property type="match status" value="3"/>
</dbReference>
<organism evidence="5 6">
    <name type="scientific">Cryomyces minteri</name>
    <dbReference type="NCBI Taxonomy" id="331657"/>
    <lineage>
        <taxon>Eukaryota</taxon>
        <taxon>Fungi</taxon>
        <taxon>Dikarya</taxon>
        <taxon>Ascomycota</taxon>
        <taxon>Pezizomycotina</taxon>
        <taxon>Dothideomycetes</taxon>
        <taxon>Dothideomycetes incertae sedis</taxon>
        <taxon>Cryomyces</taxon>
    </lineage>
</organism>
<dbReference type="STRING" id="331657.A0A4U0XB89"/>
<dbReference type="PANTHER" id="PTHR21599">
    <property type="entry name" value="GLYCERATE KINASE"/>
    <property type="match status" value="1"/>
</dbReference>
<dbReference type="AlphaFoldDB" id="A0A4U0XB89"/>
<dbReference type="Proteomes" id="UP000308768">
    <property type="component" value="Unassembled WGS sequence"/>
</dbReference>
<comment type="similarity">
    <text evidence="1">Belongs to the glycerate kinase type-1 family.</text>
</comment>
<reference evidence="5 6" key="1">
    <citation type="submission" date="2017-03" db="EMBL/GenBank/DDBJ databases">
        <title>Genomes of endolithic fungi from Antarctica.</title>
        <authorList>
            <person name="Coleine C."/>
            <person name="Masonjones S."/>
            <person name="Stajich J.E."/>
        </authorList>
    </citation>
    <scope>NUCLEOTIDE SEQUENCE [LARGE SCALE GENOMIC DNA]</scope>
    <source>
        <strain evidence="5 6">CCFEE 5187</strain>
    </source>
</reference>
<comment type="caution">
    <text evidence="5">The sequence shown here is derived from an EMBL/GenBank/DDBJ whole genome shotgun (WGS) entry which is preliminary data.</text>
</comment>
<evidence type="ECO:0000259" key="4">
    <source>
        <dbReference type="PROSITE" id="PS50097"/>
    </source>
</evidence>
<dbReference type="GO" id="GO:0031388">
    <property type="term" value="P:organic acid phosphorylation"/>
    <property type="evidence" value="ECO:0007669"/>
    <property type="project" value="InterPro"/>
</dbReference>
<dbReference type="InterPro" id="IPR018197">
    <property type="entry name" value="Glycerate_kinase_RE-like"/>
</dbReference>
<evidence type="ECO:0000313" key="6">
    <source>
        <dbReference type="Proteomes" id="UP000308768"/>
    </source>
</evidence>